<proteinExistence type="predicted"/>
<sequence>MMSAKNLRDSILQMAVEGKLVEQREEEGTAADLLASIREQRAQLVREKKAKPVKGGESVIWRDGTGHWFERRGKDEAACIDEEIPCDIPDSWCWARMRTVVNVVSARRVHKSDWRTSGVPFYRAREIVRLSDGQPITDNLFIDTALYDKLSQSGVPQPGDLMVTGVGTIGTSYVVRQDDRFYYKDASVLCFENRCGFNSLYLQLLMQSAMVVNQIRSLSAGTTVDTLTIQNASSLLIPVAPIAEQKRIVEKKEELVPYISEYGKAQEQREQFDRELPAKLRKSILQAAVEGKLTEQSDDDEPASVLLAGIREQRAQLVREGKAKPVKGGESIIYRDNAGHWFERRGKSDPVCIDEEIPFNIPDSWSWARLNSLATLTRGSGIKRSEVREEGLPCVRYGELYTTYDTAITSAHSFVMQDVFDAAKKMGPDDLVITLTGENDIDIGRAVINQTDETLAFGGDLLAITDTPMDRVYMLIAFHSPVVGQQRTQAATGNIIVHLGAEKVGRFLIPVPPLAEQHLIVEKVDAVLNRVNELV</sequence>
<reference evidence="3 4" key="1">
    <citation type="submission" date="2018-12" db="EMBL/GenBank/DDBJ databases">
        <title>Unveiling genomic diversity among members of the Bifidobacterium pseudolongum species, a widely distributed gut commensal of the animal kingdom.</title>
        <authorList>
            <person name="Lugli G.A."/>
            <person name="Duranti S."/>
            <person name="Albert K."/>
            <person name="Mancabelli L."/>
            <person name="Napoli S."/>
            <person name="Viappiani A."/>
            <person name="Anzalone R."/>
            <person name="Longhi G."/>
            <person name="Milani C."/>
            <person name="Turroni F."/>
            <person name="Alessandri G."/>
            <person name="Sela D.A."/>
            <person name="Van Sinderen D."/>
            <person name="Ventura M."/>
        </authorList>
    </citation>
    <scope>NUCLEOTIDE SEQUENCE [LARGE SCALE GENOMIC DNA]</scope>
    <source>
        <strain evidence="3 4">2093B</strain>
    </source>
</reference>
<evidence type="ECO:0008006" key="5">
    <source>
        <dbReference type="Google" id="ProtNLM"/>
    </source>
</evidence>
<protein>
    <recommendedName>
        <fullName evidence="5">Restriction endonuclease subunit S</fullName>
    </recommendedName>
</protein>
<dbReference type="GO" id="GO:0003677">
    <property type="term" value="F:DNA binding"/>
    <property type="evidence" value="ECO:0007669"/>
    <property type="project" value="UniProtKB-KW"/>
</dbReference>
<dbReference type="Proteomes" id="UP000292568">
    <property type="component" value="Unassembled WGS sequence"/>
</dbReference>
<accession>A0A4Q5A4I1</accession>
<dbReference type="GO" id="GO:0009307">
    <property type="term" value="P:DNA restriction-modification system"/>
    <property type="evidence" value="ECO:0007669"/>
    <property type="project" value="UniProtKB-KW"/>
</dbReference>
<dbReference type="Gene3D" id="3.90.220.20">
    <property type="entry name" value="DNA methylase specificity domains"/>
    <property type="match status" value="2"/>
</dbReference>
<organism evidence="3 4">
    <name type="scientific">Bifidobacterium pseudolongum subsp. globosum</name>
    <dbReference type="NCBI Taxonomy" id="1690"/>
    <lineage>
        <taxon>Bacteria</taxon>
        <taxon>Bacillati</taxon>
        <taxon>Actinomycetota</taxon>
        <taxon>Actinomycetes</taxon>
        <taxon>Bifidobacteriales</taxon>
        <taxon>Bifidobacteriaceae</taxon>
        <taxon>Bifidobacterium</taxon>
    </lineage>
</organism>
<dbReference type="AlphaFoldDB" id="A0A4Q5A4I1"/>
<dbReference type="InterPro" id="IPR051212">
    <property type="entry name" value="Type-I_RE_S_subunit"/>
</dbReference>
<keyword evidence="1" id="KW-0680">Restriction system</keyword>
<keyword evidence="2" id="KW-0238">DNA-binding</keyword>
<dbReference type="InterPro" id="IPR044946">
    <property type="entry name" value="Restrct_endonuc_typeI_TRD_sf"/>
</dbReference>
<name>A0A4Q5A4I1_9BIFI</name>
<dbReference type="PANTHER" id="PTHR43140:SF1">
    <property type="entry name" value="TYPE I RESTRICTION ENZYME ECOKI SPECIFICITY SUBUNIT"/>
    <property type="match status" value="1"/>
</dbReference>
<evidence type="ECO:0000313" key="3">
    <source>
        <dbReference type="EMBL" id="RYQ12657.1"/>
    </source>
</evidence>
<evidence type="ECO:0000256" key="2">
    <source>
        <dbReference type="ARBA" id="ARBA00023125"/>
    </source>
</evidence>
<evidence type="ECO:0000313" key="4">
    <source>
        <dbReference type="Proteomes" id="UP000292568"/>
    </source>
</evidence>
<dbReference type="PANTHER" id="PTHR43140">
    <property type="entry name" value="TYPE-1 RESTRICTION ENZYME ECOKI SPECIFICITY PROTEIN"/>
    <property type="match status" value="1"/>
</dbReference>
<comment type="caution">
    <text evidence="3">The sequence shown here is derived from an EMBL/GenBank/DDBJ whole genome shotgun (WGS) entry which is preliminary data.</text>
</comment>
<dbReference type="RefSeq" id="WP_129896606.1">
    <property type="nucleotide sequence ID" value="NZ_RYUH01000001.1"/>
</dbReference>
<evidence type="ECO:0000256" key="1">
    <source>
        <dbReference type="ARBA" id="ARBA00022747"/>
    </source>
</evidence>
<dbReference type="SUPFAM" id="SSF116734">
    <property type="entry name" value="DNA methylase specificity domain"/>
    <property type="match status" value="2"/>
</dbReference>
<gene>
    <name evidence="3" type="ORF">PG2093B_0023</name>
</gene>
<dbReference type="EMBL" id="RYUH01000001">
    <property type="protein sequence ID" value="RYQ12657.1"/>
    <property type="molecule type" value="Genomic_DNA"/>
</dbReference>